<dbReference type="Pfam" id="PF08241">
    <property type="entry name" value="Methyltransf_11"/>
    <property type="match status" value="1"/>
</dbReference>
<dbReference type="Gene3D" id="3.40.50.150">
    <property type="entry name" value="Vaccinia Virus protein VP39"/>
    <property type="match status" value="1"/>
</dbReference>
<dbReference type="CDD" id="cd02440">
    <property type="entry name" value="AdoMet_MTases"/>
    <property type="match status" value="1"/>
</dbReference>
<evidence type="ECO:0000259" key="1">
    <source>
        <dbReference type="Pfam" id="PF08241"/>
    </source>
</evidence>
<accession>A0A1G4K2E5</accession>
<name>A0A1G4K2E5_9SACH</name>
<sequence length="287" mass="31552">MTERGIRGQEGENADSWGNYAKDYHNFIERGPPKVSAEQILKSLDLVVPFENASCILDNGCGTGIGTSRLIDLYSERLPSDVRIVAADLSPGMVEKVQQSVRDSPSGSLWKNVETSVCDIEDMSMFPDGTFTHIIASLVMFFASSPEKAFSEAFRILAPGGAFAMTCFTKNDYMELVSVVQDAVGGGATMPFMNKNWASESWLLDQLAHAKFKNAVAKATDVEVEVEDVHSFRQLFFNNPLMVEILKHVSAEGRERATQKFDSCLLKKASAGSIKIFWTLLTLSAAK</sequence>
<keyword evidence="3" id="KW-1185">Reference proteome</keyword>
<dbReference type="PANTHER" id="PTHR43591">
    <property type="entry name" value="METHYLTRANSFERASE"/>
    <property type="match status" value="1"/>
</dbReference>
<organism evidence="2 3">
    <name type="scientific">Lachancea mirantina</name>
    <dbReference type="NCBI Taxonomy" id="1230905"/>
    <lineage>
        <taxon>Eukaryota</taxon>
        <taxon>Fungi</taxon>
        <taxon>Dikarya</taxon>
        <taxon>Ascomycota</taxon>
        <taxon>Saccharomycotina</taxon>
        <taxon>Saccharomycetes</taxon>
        <taxon>Saccharomycetales</taxon>
        <taxon>Saccharomycetaceae</taxon>
        <taxon>Lachancea</taxon>
    </lineage>
</organism>
<evidence type="ECO:0000313" key="2">
    <source>
        <dbReference type="EMBL" id="SCU97800.1"/>
    </source>
</evidence>
<dbReference type="STRING" id="1230905.A0A1G4K2E5"/>
<dbReference type="InterPro" id="IPR013216">
    <property type="entry name" value="Methyltransf_11"/>
</dbReference>
<dbReference type="EMBL" id="LT598467">
    <property type="protein sequence ID" value="SCU97800.1"/>
    <property type="molecule type" value="Genomic_DNA"/>
</dbReference>
<dbReference type="AlphaFoldDB" id="A0A1G4K2E5"/>
<dbReference type="GO" id="GO:0008757">
    <property type="term" value="F:S-adenosylmethionine-dependent methyltransferase activity"/>
    <property type="evidence" value="ECO:0007669"/>
    <property type="project" value="InterPro"/>
</dbReference>
<feature type="domain" description="Methyltransferase type 11" evidence="1">
    <location>
        <begin position="57"/>
        <end position="164"/>
    </location>
</feature>
<dbReference type="Proteomes" id="UP000191024">
    <property type="component" value="Chromosome F"/>
</dbReference>
<gene>
    <name evidence="2" type="ORF">LAMI_0F11430G</name>
</gene>
<reference evidence="3" key="1">
    <citation type="submission" date="2016-03" db="EMBL/GenBank/DDBJ databases">
        <authorList>
            <person name="Devillers H."/>
        </authorList>
    </citation>
    <scope>NUCLEOTIDE SEQUENCE [LARGE SCALE GENOMIC DNA]</scope>
</reference>
<dbReference type="SUPFAM" id="SSF53335">
    <property type="entry name" value="S-adenosyl-L-methionine-dependent methyltransferases"/>
    <property type="match status" value="1"/>
</dbReference>
<proteinExistence type="predicted"/>
<dbReference type="OrthoDB" id="2013972at2759"/>
<dbReference type="InterPro" id="IPR029063">
    <property type="entry name" value="SAM-dependent_MTases_sf"/>
</dbReference>
<evidence type="ECO:0000313" key="3">
    <source>
        <dbReference type="Proteomes" id="UP000191024"/>
    </source>
</evidence>
<protein>
    <submittedName>
        <fullName evidence="2">LAMI_0F11430g1_1</fullName>
    </submittedName>
</protein>